<protein>
    <submittedName>
        <fullName evidence="2">Alpha/beta hydrolase</fullName>
    </submittedName>
</protein>
<evidence type="ECO:0000313" key="3">
    <source>
        <dbReference type="Proteomes" id="UP000683428"/>
    </source>
</evidence>
<dbReference type="AlphaFoldDB" id="A0A975SM86"/>
<feature type="domain" description="AB hydrolase-1" evidence="1">
    <location>
        <begin position="22"/>
        <end position="275"/>
    </location>
</feature>
<gene>
    <name evidence="2" type="ORF">Azoinq_14120</name>
</gene>
<evidence type="ECO:0000259" key="1">
    <source>
        <dbReference type="Pfam" id="PF00561"/>
    </source>
</evidence>
<organism evidence="2 3">
    <name type="scientific">Azospira inquinata</name>
    <dbReference type="NCBI Taxonomy" id="2785627"/>
    <lineage>
        <taxon>Bacteria</taxon>
        <taxon>Pseudomonadati</taxon>
        <taxon>Pseudomonadota</taxon>
        <taxon>Betaproteobacteria</taxon>
        <taxon>Rhodocyclales</taxon>
        <taxon>Rhodocyclaceae</taxon>
        <taxon>Azospira</taxon>
    </lineage>
</organism>
<keyword evidence="3" id="KW-1185">Reference proteome</keyword>
<name>A0A975SM86_9RHOO</name>
<dbReference type="InterPro" id="IPR000073">
    <property type="entry name" value="AB_hydrolase_1"/>
</dbReference>
<dbReference type="InterPro" id="IPR050471">
    <property type="entry name" value="AB_hydrolase"/>
</dbReference>
<dbReference type="RefSeq" id="WP_216128266.1">
    <property type="nucleotide sequence ID" value="NZ_CP064782.1"/>
</dbReference>
<dbReference type="Pfam" id="PF00561">
    <property type="entry name" value="Abhydrolase_1"/>
    <property type="match status" value="1"/>
</dbReference>
<dbReference type="GO" id="GO:0046503">
    <property type="term" value="P:glycerolipid catabolic process"/>
    <property type="evidence" value="ECO:0007669"/>
    <property type="project" value="TreeGrafter"/>
</dbReference>
<sequence length="314" mass="34234">MAHAACNGIELEYECFGEAGQPAILLIQGLGLQLIHWPESLCQALAAQGYRVIRFDNRDCGLSTHLTQARRLRMGLAALAYGLHLPFRVPYTLVHMAQDCLGLLDHLGIQKAHVVGASMGGMIAQLLAALYPERVKSLTSLMSTTSSRRLPWGKPEALRSLFSRPDNSHDPESVVRYLFNIQKVVASPDYPTPNEAREALIRQAMARAYYPAGVARHLLAVMAGKDRRRLLGRITCPSLVIHGEADPLLPLACGRDTAQHIPGAILYTIPGMGHDFAPGLMPIWANAIGEHVRRAEAPDASIHLGSDPVSRPSK</sequence>
<dbReference type="PANTHER" id="PTHR43433">
    <property type="entry name" value="HYDROLASE, ALPHA/BETA FOLD FAMILY PROTEIN"/>
    <property type="match status" value="1"/>
</dbReference>
<accession>A0A975SM86</accession>
<dbReference type="GO" id="GO:0004806">
    <property type="term" value="F:triacylglycerol lipase activity"/>
    <property type="evidence" value="ECO:0007669"/>
    <property type="project" value="TreeGrafter"/>
</dbReference>
<dbReference type="PANTHER" id="PTHR43433:SF5">
    <property type="entry name" value="AB HYDROLASE-1 DOMAIN-CONTAINING PROTEIN"/>
    <property type="match status" value="1"/>
</dbReference>
<proteinExistence type="predicted"/>
<dbReference type="EMBL" id="CP064782">
    <property type="protein sequence ID" value="QWT48939.1"/>
    <property type="molecule type" value="Genomic_DNA"/>
</dbReference>
<dbReference type="Proteomes" id="UP000683428">
    <property type="component" value="Chromosome"/>
</dbReference>
<reference evidence="2" key="1">
    <citation type="submission" date="2020-11" db="EMBL/GenBank/DDBJ databases">
        <title>Azospira inquinata sp. nov.</title>
        <authorList>
            <person name="Moe W.M."/>
            <person name="Mikes M.C."/>
        </authorList>
    </citation>
    <scope>NUCLEOTIDE SEQUENCE</scope>
    <source>
        <strain evidence="2">Azo-3</strain>
    </source>
</reference>
<keyword evidence="2" id="KW-0378">Hydrolase</keyword>
<dbReference type="KEGG" id="aiq:Azoinq_14120"/>
<evidence type="ECO:0000313" key="2">
    <source>
        <dbReference type="EMBL" id="QWT48939.1"/>
    </source>
</evidence>